<evidence type="ECO:0000313" key="2">
    <source>
        <dbReference type="EMBL" id="PIA56906.1"/>
    </source>
</evidence>
<keyword evidence="1" id="KW-1133">Transmembrane helix</keyword>
<keyword evidence="3" id="KW-1185">Reference proteome</keyword>
<proteinExistence type="predicted"/>
<sequence>MRPNEILSLALLVSLYMTYYLEKKIYTCAETRNNFFENFASRFTGFLEPQFINMIIYIALPEWSILVQLNFFFFLSNKRRKYTGVTT</sequence>
<feature type="transmembrane region" description="Helical" evidence="1">
    <location>
        <begin position="51"/>
        <end position="75"/>
    </location>
</feature>
<dbReference type="AlphaFoldDB" id="A0A2G5EMA1"/>
<accession>A0A2G5EMA1</accession>
<organism evidence="2 3">
    <name type="scientific">Aquilegia coerulea</name>
    <name type="common">Rocky mountain columbine</name>
    <dbReference type="NCBI Taxonomy" id="218851"/>
    <lineage>
        <taxon>Eukaryota</taxon>
        <taxon>Viridiplantae</taxon>
        <taxon>Streptophyta</taxon>
        <taxon>Embryophyta</taxon>
        <taxon>Tracheophyta</taxon>
        <taxon>Spermatophyta</taxon>
        <taxon>Magnoliopsida</taxon>
        <taxon>Ranunculales</taxon>
        <taxon>Ranunculaceae</taxon>
        <taxon>Thalictroideae</taxon>
        <taxon>Aquilegia</taxon>
    </lineage>
</organism>
<reference evidence="2 3" key="1">
    <citation type="submission" date="2017-09" db="EMBL/GenBank/DDBJ databases">
        <title>WGS assembly of Aquilegia coerulea Goldsmith.</title>
        <authorList>
            <person name="Hodges S."/>
            <person name="Kramer E."/>
            <person name="Nordborg M."/>
            <person name="Tomkins J."/>
            <person name="Borevitz J."/>
            <person name="Derieg N."/>
            <person name="Yan J."/>
            <person name="Mihaltcheva S."/>
            <person name="Hayes R.D."/>
            <person name="Rokhsar D."/>
        </authorList>
    </citation>
    <scope>NUCLEOTIDE SEQUENCE [LARGE SCALE GENOMIC DNA]</scope>
    <source>
        <strain evidence="3">cv. Goldsmith</strain>
    </source>
</reference>
<evidence type="ECO:0000313" key="3">
    <source>
        <dbReference type="Proteomes" id="UP000230069"/>
    </source>
</evidence>
<name>A0A2G5EMA1_AQUCA</name>
<protein>
    <submittedName>
        <fullName evidence="2">Uncharacterized protein</fullName>
    </submittedName>
</protein>
<keyword evidence="1" id="KW-0812">Transmembrane</keyword>
<dbReference type="InParanoid" id="A0A2G5EMA1"/>
<dbReference type="EMBL" id="KZ305024">
    <property type="protein sequence ID" value="PIA56906.1"/>
    <property type="molecule type" value="Genomic_DNA"/>
</dbReference>
<dbReference type="Proteomes" id="UP000230069">
    <property type="component" value="Unassembled WGS sequence"/>
</dbReference>
<evidence type="ECO:0000256" key="1">
    <source>
        <dbReference type="SAM" id="Phobius"/>
    </source>
</evidence>
<gene>
    <name evidence="2" type="ORF">AQUCO_00700929v1</name>
</gene>
<keyword evidence="1" id="KW-0472">Membrane</keyword>